<dbReference type="GO" id="GO:0004867">
    <property type="term" value="F:serine-type endopeptidase inhibitor activity"/>
    <property type="evidence" value="ECO:0007669"/>
    <property type="project" value="TreeGrafter"/>
</dbReference>
<evidence type="ECO:0000313" key="11">
    <source>
        <dbReference type="EMBL" id="KAB0388956.1"/>
    </source>
</evidence>
<comment type="subcellular location">
    <subcellularLocation>
        <location evidence="1">Secreted</location>
    </subcellularLocation>
</comment>
<dbReference type="GO" id="GO:0019731">
    <property type="term" value="P:antibacterial humoral response"/>
    <property type="evidence" value="ECO:0007669"/>
    <property type="project" value="TreeGrafter"/>
</dbReference>
<dbReference type="InterPro" id="IPR036645">
    <property type="entry name" value="Elafin-like_sf"/>
</dbReference>
<keyword evidence="2" id="KW-0964">Secreted</keyword>
<evidence type="ECO:0000256" key="4">
    <source>
        <dbReference type="ARBA" id="ARBA00022729"/>
    </source>
</evidence>
<dbReference type="GO" id="GO:0045087">
    <property type="term" value="P:innate immune response"/>
    <property type="evidence" value="ECO:0007669"/>
    <property type="project" value="TreeGrafter"/>
</dbReference>
<keyword evidence="12" id="KW-1185">Reference proteome</keyword>
<evidence type="ECO:0000256" key="3">
    <source>
        <dbReference type="ARBA" id="ARBA00022690"/>
    </source>
</evidence>
<comment type="subunit">
    <text evidence="7">Homotrimer; disulfide-linked.</text>
</comment>
<comment type="caution">
    <text evidence="11">The sequence shown here is derived from an EMBL/GenBank/DDBJ whole genome shotgun (WGS) entry which is preliminary data.</text>
</comment>
<evidence type="ECO:0000256" key="5">
    <source>
        <dbReference type="ARBA" id="ARBA00022737"/>
    </source>
</evidence>
<keyword evidence="6" id="KW-1015">Disulfide bond</keyword>
<dbReference type="FunFam" id="4.10.75.10:FF:000001">
    <property type="entry name" value="Anosmin 1"/>
    <property type="match status" value="1"/>
</dbReference>
<evidence type="ECO:0000256" key="9">
    <source>
        <dbReference type="ARBA" id="ARBA00043261"/>
    </source>
</evidence>
<dbReference type="AlphaFoldDB" id="A0A643BLV4"/>
<evidence type="ECO:0000256" key="6">
    <source>
        <dbReference type="ARBA" id="ARBA00023157"/>
    </source>
</evidence>
<keyword evidence="5" id="KW-0677">Repeat</keyword>
<keyword evidence="3" id="KW-0646">Protease inhibitor</keyword>
<dbReference type="InterPro" id="IPR008197">
    <property type="entry name" value="WAP_dom"/>
</dbReference>
<dbReference type="GO" id="GO:0019828">
    <property type="term" value="F:aspartic-type endopeptidase inhibitor activity"/>
    <property type="evidence" value="ECO:0007669"/>
    <property type="project" value="UniProtKB-KW"/>
</dbReference>
<dbReference type="EMBL" id="SGJD01009790">
    <property type="protein sequence ID" value="KAB0388956.1"/>
    <property type="molecule type" value="Genomic_DNA"/>
</dbReference>
<dbReference type="SUPFAM" id="SSF57256">
    <property type="entry name" value="Elafin-like"/>
    <property type="match status" value="1"/>
</dbReference>
<evidence type="ECO:0000256" key="7">
    <source>
        <dbReference type="ARBA" id="ARBA00038536"/>
    </source>
</evidence>
<dbReference type="OrthoDB" id="6060011at2759"/>
<dbReference type="Proteomes" id="UP000437017">
    <property type="component" value="Unassembled WGS sequence"/>
</dbReference>
<feature type="non-terminal residue" evidence="11">
    <location>
        <position position="1"/>
    </location>
</feature>
<evidence type="ECO:0000256" key="8">
    <source>
        <dbReference type="ARBA" id="ARBA00040032"/>
    </source>
</evidence>
<proteinExistence type="predicted"/>
<dbReference type="GO" id="GO:0005615">
    <property type="term" value="C:extracellular space"/>
    <property type="evidence" value="ECO:0007669"/>
    <property type="project" value="TreeGrafter"/>
</dbReference>
<evidence type="ECO:0000313" key="12">
    <source>
        <dbReference type="Proteomes" id="UP000437017"/>
    </source>
</evidence>
<keyword evidence="9" id="KW-0062">Aspartic protease inhibitor</keyword>
<name>A0A643BLV4_BALPH</name>
<dbReference type="PROSITE" id="PS51390">
    <property type="entry name" value="WAP"/>
    <property type="match status" value="1"/>
</dbReference>
<dbReference type="SMART" id="SM00217">
    <property type="entry name" value="WAP"/>
    <property type="match status" value="2"/>
</dbReference>
<keyword evidence="4" id="KW-0732">Signal</keyword>
<reference evidence="11 12" key="1">
    <citation type="journal article" date="2019" name="PLoS ONE">
        <title>Genomic analyses reveal an absence of contemporary introgressive admixture between fin whales and blue whales, despite known hybrids.</title>
        <authorList>
            <person name="Westbury M.V."/>
            <person name="Petersen B."/>
            <person name="Lorenzen E.D."/>
        </authorList>
    </citation>
    <scope>NUCLEOTIDE SEQUENCE [LARGE SCALE GENOMIC DNA]</scope>
    <source>
        <strain evidence="11">FinWhale-01</strain>
    </source>
</reference>
<gene>
    <name evidence="11" type="ORF">E2I00_003522</name>
</gene>
<accession>A0A643BLV4</accession>
<protein>
    <recommendedName>
        <fullName evidence="8">WAP four-disulfide core domain protein 2</fullName>
    </recommendedName>
</protein>
<evidence type="ECO:0000256" key="2">
    <source>
        <dbReference type="ARBA" id="ARBA00022525"/>
    </source>
</evidence>
<evidence type="ECO:0000256" key="1">
    <source>
        <dbReference type="ARBA" id="ARBA00004613"/>
    </source>
</evidence>
<dbReference type="PANTHER" id="PTHR19441">
    <property type="entry name" value="WHEY ACDIC PROTEIN WAP"/>
    <property type="match status" value="1"/>
</dbReference>
<sequence length="139" mass="14560">GAPGPETEISGGKLRFLNSSRETEIWGRQTGGGHPLRAGLSPPLRVRLPGTGAEKSGVCPSLEVDLNCTQECLSDGECADNLKCCRAGCATVCQMPNAGHRLPPAQPLTEPLPGKQHVSGQLRCCHNVCGKVSCVTPVF</sequence>
<organism evidence="11 12">
    <name type="scientific">Balaenoptera physalus</name>
    <name type="common">Fin whale</name>
    <name type="synonym">Balaena physalus</name>
    <dbReference type="NCBI Taxonomy" id="9770"/>
    <lineage>
        <taxon>Eukaryota</taxon>
        <taxon>Metazoa</taxon>
        <taxon>Chordata</taxon>
        <taxon>Craniata</taxon>
        <taxon>Vertebrata</taxon>
        <taxon>Euteleostomi</taxon>
        <taxon>Mammalia</taxon>
        <taxon>Eutheria</taxon>
        <taxon>Laurasiatheria</taxon>
        <taxon>Artiodactyla</taxon>
        <taxon>Whippomorpha</taxon>
        <taxon>Cetacea</taxon>
        <taxon>Mysticeti</taxon>
        <taxon>Balaenopteridae</taxon>
        <taxon>Balaenoptera</taxon>
    </lineage>
</organism>
<dbReference type="InterPro" id="IPR050514">
    <property type="entry name" value="WAP_four-disulfide_core"/>
</dbReference>
<dbReference type="PANTHER" id="PTHR19441:SF34">
    <property type="entry name" value="WAP FOUR-DISULFIDE CORE DOMAIN PROTEIN 2"/>
    <property type="match status" value="1"/>
</dbReference>
<dbReference type="PRINTS" id="PR00003">
    <property type="entry name" value="4DISULPHCORE"/>
</dbReference>
<dbReference type="Gene3D" id="4.10.75.10">
    <property type="entry name" value="Elafin-like"/>
    <property type="match status" value="1"/>
</dbReference>
<dbReference type="Pfam" id="PF00095">
    <property type="entry name" value="WAP"/>
    <property type="match status" value="1"/>
</dbReference>
<evidence type="ECO:0000259" key="10">
    <source>
        <dbReference type="PROSITE" id="PS51390"/>
    </source>
</evidence>
<feature type="domain" description="WAP" evidence="10">
    <location>
        <begin position="52"/>
        <end position="97"/>
    </location>
</feature>